<reference evidence="1" key="1">
    <citation type="submission" date="2020-05" db="EMBL/GenBank/DDBJ databases">
        <authorList>
            <person name="Chiriac C."/>
            <person name="Salcher M."/>
            <person name="Ghai R."/>
            <person name="Kavagutti S V."/>
        </authorList>
    </citation>
    <scope>NUCLEOTIDE SEQUENCE</scope>
</reference>
<protein>
    <submittedName>
        <fullName evidence="1">Unannotated protein</fullName>
    </submittedName>
</protein>
<gene>
    <name evidence="1" type="ORF">UFOPK2593_01191</name>
</gene>
<organism evidence="1">
    <name type="scientific">freshwater metagenome</name>
    <dbReference type="NCBI Taxonomy" id="449393"/>
    <lineage>
        <taxon>unclassified sequences</taxon>
        <taxon>metagenomes</taxon>
        <taxon>ecological metagenomes</taxon>
    </lineage>
</organism>
<dbReference type="AlphaFoldDB" id="A0A6J6QLA7"/>
<sequence>MYATEIVAFPGVTLFIVGVPGVVNGAEVTVAEVPLPALFVARISIV</sequence>
<name>A0A6J6QLA7_9ZZZZ</name>
<evidence type="ECO:0000313" key="1">
    <source>
        <dbReference type="EMBL" id="CAB4711392.1"/>
    </source>
</evidence>
<dbReference type="EMBL" id="CAEZXW010000092">
    <property type="protein sequence ID" value="CAB4711392.1"/>
    <property type="molecule type" value="Genomic_DNA"/>
</dbReference>
<accession>A0A6J6QLA7</accession>
<proteinExistence type="predicted"/>